<dbReference type="EMBL" id="JAHFZB010000025">
    <property type="protein sequence ID" value="KAK6474633.1"/>
    <property type="molecule type" value="Genomic_DNA"/>
</dbReference>
<feature type="region of interest" description="Disordered" evidence="1">
    <location>
        <begin position="121"/>
        <end position="150"/>
    </location>
</feature>
<proteinExistence type="predicted"/>
<reference evidence="2 3" key="1">
    <citation type="submission" date="2021-05" db="EMBL/GenBank/DDBJ databases">
        <authorList>
            <person name="Zahm M."/>
            <person name="Klopp C."/>
            <person name="Cabau C."/>
            <person name="Kuhl H."/>
            <person name="Suciu R."/>
            <person name="Ciorpac M."/>
            <person name="Holostenco D."/>
            <person name="Gessner J."/>
            <person name="Wuertz S."/>
            <person name="Hohne C."/>
            <person name="Stock M."/>
            <person name="Gislard M."/>
            <person name="Lluch J."/>
            <person name="Milhes M."/>
            <person name="Lampietro C."/>
            <person name="Lopez Roques C."/>
            <person name="Donnadieu C."/>
            <person name="Du K."/>
            <person name="Schartl M."/>
            <person name="Guiguen Y."/>
        </authorList>
    </citation>
    <scope>NUCLEOTIDE SEQUENCE [LARGE SCALE GENOMIC DNA]</scope>
    <source>
        <strain evidence="2">Hh-F2</strain>
        <tissue evidence="2">Blood</tissue>
    </source>
</reference>
<evidence type="ECO:0000256" key="1">
    <source>
        <dbReference type="SAM" id="MobiDB-lite"/>
    </source>
</evidence>
<evidence type="ECO:0000313" key="2">
    <source>
        <dbReference type="EMBL" id="KAK6474633.1"/>
    </source>
</evidence>
<organism evidence="2 3">
    <name type="scientific">Huso huso</name>
    <name type="common">Beluga</name>
    <name type="synonym">Acipenser huso</name>
    <dbReference type="NCBI Taxonomy" id="61971"/>
    <lineage>
        <taxon>Eukaryota</taxon>
        <taxon>Metazoa</taxon>
        <taxon>Chordata</taxon>
        <taxon>Craniata</taxon>
        <taxon>Vertebrata</taxon>
        <taxon>Euteleostomi</taxon>
        <taxon>Actinopterygii</taxon>
        <taxon>Chondrostei</taxon>
        <taxon>Acipenseriformes</taxon>
        <taxon>Acipenseridae</taxon>
        <taxon>Huso</taxon>
    </lineage>
</organism>
<evidence type="ECO:0000313" key="3">
    <source>
        <dbReference type="Proteomes" id="UP001369086"/>
    </source>
</evidence>
<feature type="compositionally biased region" description="Low complexity" evidence="1">
    <location>
        <begin position="70"/>
        <end position="85"/>
    </location>
</feature>
<comment type="caution">
    <text evidence="2">The sequence shown here is derived from an EMBL/GenBank/DDBJ whole genome shotgun (WGS) entry which is preliminary data.</text>
</comment>
<protein>
    <submittedName>
        <fullName evidence="2">Testis-specific serine kinase substrate-like</fullName>
    </submittedName>
</protein>
<feature type="region of interest" description="Disordered" evidence="1">
    <location>
        <begin position="70"/>
        <end position="108"/>
    </location>
</feature>
<name>A0ABR0YPW1_HUSHU</name>
<feature type="region of interest" description="Disordered" evidence="1">
    <location>
        <begin position="167"/>
        <end position="210"/>
    </location>
</feature>
<keyword evidence="3" id="KW-1185">Reference proteome</keyword>
<gene>
    <name evidence="2" type="ORF">HHUSO_G25485</name>
</gene>
<feature type="region of interest" description="Disordered" evidence="1">
    <location>
        <begin position="320"/>
        <end position="346"/>
    </location>
</feature>
<sequence>MTDAMFTTIWQSRELNTKKLLSKDLTSREHKKCVSFHKVTQPLPHHPLTIKRSTASTNLSNVNLLPLTSMESSDSLSSLDSLETDTTPEKETSEGSATEPPSVLEKNYRFKDILQLPAGLGEEISESQGTVTSAGGEGTYTNDKEAPQPALEETADSLERSLTLILPLEDEEGEEESSGPMKDEESSSTDTESSETEDGNASIVTAPPAAKEPKYTQIFSHPQEIKAGPKSLHPVEITHCLFELEEECKGVERISEDVKRKMLLIHNSTVSIQEKLRTLQRRLAMGEESGSGNNHIKCIIPRSSTPFPEQRMHKLPFHSPTRDINSPLATSHPHPHHHHHDCTSPLHYIPGRTSITALPEHGVTHHRHHNCTSPLHYIPGRTSITALPEHGVTHHRHHNCTSPLHYIPGRTSITALPVHSPQPCSTTHPNAAHHSCISSLHSILRHASDTTPPVQTLSVNWQRDSDASLDMVFDIR</sequence>
<dbReference type="Proteomes" id="UP001369086">
    <property type="component" value="Unassembled WGS sequence"/>
</dbReference>
<accession>A0ABR0YPW1</accession>
<feature type="compositionally biased region" description="Acidic residues" evidence="1">
    <location>
        <begin position="168"/>
        <end position="177"/>
    </location>
</feature>